<sequence>MKKILSILTISTLTASVPVPLLANTTLERTKSDVSNEIKHHNQAILTQQTG</sequence>
<feature type="signal peptide" evidence="1">
    <location>
        <begin position="1"/>
        <end position="23"/>
    </location>
</feature>
<organism evidence="2 3">
    <name type="scientific">Spiroplasma phoeniceum P40</name>
    <dbReference type="NCBI Taxonomy" id="1276259"/>
    <lineage>
        <taxon>Bacteria</taxon>
        <taxon>Bacillati</taxon>
        <taxon>Mycoplasmatota</taxon>
        <taxon>Mollicutes</taxon>
        <taxon>Entomoplasmatales</taxon>
        <taxon>Spiroplasmataceae</taxon>
        <taxon>Spiroplasma</taxon>
    </lineage>
</organism>
<keyword evidence="1" id="KW-0732">Signal</keyword>
<dbReference type="EMBL" id="CP031089">
    <property type="protein sequence ID" value="AXF97242.1"/>
    <property type="molecule type" value="Genomic_DNA"/>
</dbReference>
<dbReference type="KEGG" id="sphh:SDAV_003046"/>
<feature type="chain" id="PRO_5016913559" description="Spiroplasma plectrovirus-related protein" evidence="1">
    <location>
        <begin position="24"/>
        <end position="51"/>
    </location>
</feature>
<keyword evidence="2" id="KW-0614">Plasmid</keyword>
<evidence type="ECO:0000256" key="1">
    <source>
        <dbReference type="SAM" id="SignalP"/>
    </source>
</evidence>
<reference evidence="3" key="1">
    <citation type="submission" date="2018-07" db="EMBL/GenBank/DDBJ databases">
        <title>Complete Genome Sequence of Spiroplasma phoeniceum.</title>
        <authorList>
            <person name="Davis R.E."/>
            <person name="Shao J.Y."/>
            <person name="Zhao Y."/>
            <person name="Silver A."/>
            <person name="Stump z."/>
            <person name="Gasparich G."/>
        </authorList>
    </citation>
    <scope>NUCLEOTIDE SEQUENCE [LARGE SCALE GENOMIC DNA]</scope>
    <source>
        <strain evidence="3">P40</strain>
        <plasmid evidence="3">pSPh535</plasmid>
    </source>
</reference>
<evidence type="ECO:0000313" key="2">
    <source>
        <dbReference type="EMBL" id="AXF97242.1"/>
    </source>
</evidence>
<dbReference type="Proteomes" id="UP000253689">
    <property type="component" value="Plasmid pSPh535"/>
</dbReference>
<geneLocation type="plasmid" evidence="2 3">
    <name>pSPh535</name>
</geneLocation>
<name>A0A345DSQ1_9MOLU</name>
<dbReference type="AlphaFoldDB" id="A0A345DSQ1"/>
<evidence type="ECO:0008006" key="4">
    <source>
        <dbReference type="Google" id="ProtNLM"/>
    </source>
</evidence>
<gene>
    <name evidence="2" type="ORF">SDAV_003046</name>
</gene>
<dbReference type="RefSeq" id="WP_186823501.1">
    <property type="nucleotide sequence ID" value="NZ_CP031089.1"/>
</dbReference>
<protein>
    <recommendedName>
        <fullName evidence="4">Spiroplasma plectrovirus-related protein</fullName>
    </recommendedName>
</protein>
<keyword evidence="3" id="KW-1185">Reference proteome</keyword>
<evidence type="ECO:0000313" key="3">
    <source>
        <dbReference type="Proteomes" id="UP000253689"/>
    </source>
</evidence>
<proteinExistence type="predicted"/>
<accession>A0A345DSQ1</accession>